<reference evidence="1" key="1">
    <citation type="journal article" date="2014" name="Int. J. Syst. Evol. Microbiol.">
        <title>Complete genome sequence of Corynebacterium casei LMG S-19264T (=DSM 44701T), isolated from a smear-ripened cheese.</title>
        <authorList>
            <consortium name="US DOE Joint Genome Institute (JGI-PGF)"/>
            <person name="Walter F."/>
            <person name="Albersmeier A."/>
            <person name="Kalinowski J."/>
            <person name="Ruckert C."/>
        </authorList>
    </citation>
    <scope>NUCLEOTIDE SEQUENCE</scope>
    <source>
        <strain evidence="1">JCM 4633</strain>
    </source>
</reference>
<evidence type="ECO:0000313" key="1">
    <source>
        <dbReference type="EMBL" id="GHC34833.1"/>
    </source>
</evidence>
<name>A0A918TAF6_STRCJ</name>
<organism evidence="1 2">
    <name type="scientific">Streptomyces cinnamoneus</name>
    <name type="common">Streptoverticillium cinnamoneum</name>
    <dbReference type="NCBI Taxonomy" id="53446"/>
    <lineage>
        <taxon>Bacteria</taxon>
        <taxon>Bacillati</taxon>
        <taxon>Actinomycetota</taxon>
        <taxon>Actinomycetes</taxon>
        <taxon>Kitasatosporales</taxon>
        <taxon>Streptomycetaceae</taxon>
        <taxon>Streptomyces</taxon>
        <taxon>Streptomyces cinnamoneus group</taxon>
    </lineage>
</organism>
<dbReference type="EMBL" id="BMVB01000001">
    <property type="protein sequence ID" value="GHC34833.1"/>
    <property type="molecule type" value="Genomic_DNA"/>
</dbReference>
<sequence>MVPVLPVPSVEVSVYATELAAKALEPTAEEERLAEDYVTVLSSLSAMEQALLEGAWHRLRDEADQLMSAAEDMWAGLPEGGDEPGAPVMDSRKIRQLVAVYAQPYAAGRALYPTGVIEDAQVRTAVEEENAQADAETAVPTA</sequence>
<dbReference type="Proteomes" id="UP000646244">
    <property type="component" value="Unassembled WGS sequence"/>
</dbReference>
<dbReference type="AlphaFoldDB" id="A0A918TAF6"/>
<comment type="caution">
    <text evidence="1">The sequence shown here is derived from an EMBL/GenBank/DDBJ whole genome shotgun (WGS) entry which is preliminary data.</text>
</comment>
<accession>A0A918TAF6</accession>
<reference evidence="1" key="2">
    <citation type="submission" date="2020-09" db="EMBL/GenBank/DDBJ databases">
        <authorList>
            <person name="Sun Q."/>
            <person name="Ohkuma M."/>
        </authorList>
    </citation>
    <scope>NUCLEOTIDE SEQUENCE</scope>
    <source>
        <strain evidence="1">JCM 4633</strain>
    </source>
</reference>
<proteinExistence type="predicted"/>
<gene>
    <name evidence="1" type="ORF">GCM10010507_04650</name>
</gene>
<protein>
    <submittedName>
        <fullName evidence="1">Uncharacterized protein</fullName>
    </submittedName>
</protein>
<evidence type="ECO:0000313" key="2">
    <source>
        <dbReference type="Proteomes" id="UP000646244"/>
    </source>
</evidence>